<evidence type="ECO:0000313" key="2">
    <source>
        <dbReference type="Proteomes" id="UP000183986"/>
    </source>
</evidence>
<comment type="caution">
    <text evidence="1">The sequence shown here is derived from an EMBL/GenBank/DDBJ whole genome shotgun (WGS) entry which is preliminary data.</text>
</comment>
<gene>
    <name evidence="1" type="ORF">BEE62_09040</name>
</gene>
<dbReference type="EMBL" id="MPKY01000001">
    <property type="protein sequence ID" value="OJT01462.1"/>
    <property type="molecule type" value="Genomic_DNA"/>
</dbReference>
<name>A0A1M2V1K1_MARNT</name>
<sequence length="202" mass="23443">MNQNRWQTLMSAMGLPPSKECYDALHAAYSEKRRFYHTVDHIDAMLTHFDGVKDIAERPEELELAIWFHDAIYKPLSKTNELDSANWAQAFLASRGYDEAGIARVHNLIMATLHNGSVKSHDEQLIVDIDLAILGALPAVYDQFERNVRKEYRLVPWFIYRKKRKELLQSFLSSASIYNLDPFKDKYESTARYNIGRAIDML</sequence>
<dbReference type="Gene3D" id="1.10.3210.10">
    <property type="entry name" value="Hypothetical protein af1432"/>
    <property type="match status" value="1"/>
</dbReference>
<dbReference type="PANTHER" id="PTHR21174">
    <property type="match status" value="1"/>
</dbReference>
<keyword evidence="2" id="KW-1185">Reference proteome</keyword>
<organism evidence="1 2">
    <name type="scientific">Marinobacter nauticus</name>
    <name type="common">Marinobacter hydrocarbonoclasticus</name>
    <name type="synonym">Marinobacter aquaeolei</name>
    <dbReference type="NCBI Taxonomy" id="2743"/>
    <lineage>
        <taxon>Bacteria</taxon>
        <taxon>Pseudomonadati</taxon>
        <taxon>Pseudomonadota</taxon>
        <taxon>Gammaproteobacteria</taxon>
        <taxon>Pseudomonadales</taxon>
        <taxon>Marinobacteraceae</taxon>
        <taxon>Marinobacter</taxon>
    </lineage>
</organism>
<evidence type="ECO:0008006" key="3">
    <source>
        <dbReference type="Google" id="ProtNLM"/>
    </source>
</evidence>
<protein>
    <recommendedName>
        <fullName evidence="3">N-methyl-D-aspartate receptor NMDAR2C subunit</fullName>
    </recommendedName>
</protein>
<dbReference type="PANTHER" id="PTHR21174:SF0">
    <property type="entry name" value="HD PHOSPHOHYDROLASE FAMILY PROTEIN-RELATED"/>
    <property type="match status" value="1"/>
</dbReference>
<dbReference type="AlphaFoldDB" id="A0A1M2V1K1"/>
<dbReference type="InterPro" id="IPR009218">
    <property type="entry name" value="HD_phosphohydro"/>
</dbReference>
<accession>A0A1M2V1K1</accession>
<evidence type="ECO:0000313" key="1">
    <source>
        <dbReference type="EMBL" id="OJT01462.1"/>
    </source>
</evidence>
<reference evidence="1" key="1">
    <citation type="submission" date="2016-11" db="EMBL/GenBank/DDBJ databases">
        <title>Draft Genome Sequence of Marinobacter hydrocarbonoclasticus strain STW2, a polyaromatic aromatic hydrocarbon degrading and denitrifying bacterium from rhizosphere of Seagrass Enhalus acodoides.</title>
        <authorList>
            <person name="Ling J."/>
            <person name="Dong J."/>
        </authorList>
    </citation>
    <scope>NUCLEOTIDE SEQUENCE [LARGE SCALE GENOMIC DNA]</scope>
    <source>
        <strain evidence="1">STW2</strain>
    </source>
</reference>
<proteinExistence type="predicted"/>
<dbReference type="SUPFAM" id="SSF109604">
    <property type="entry name" value="HD-domain/PDEase-like"/>
    <property type="match status" value="1"/>
</dbReference>
<dbReference type="OrthoDB" id="9808993at2"/>
<dbReference type="Proteomes" id="UP000183986">
    <property type="component" value="Unassembled WGS sequence"/>
</dbReference>
<dbReference type="PIRSF" id="PIRSF035170">
    <property type="entry name" value="HD_phosphohydro"/>
    <property type="match status" value="1"/>
</dbReference>
<dbReference type="RefSeq" id="WP_072678198.1">
    <property type="nucleotide sequence ID" value="NZ_MPKY01000001.1"/>
</dbReference>